<evidence type="ECO:0000256" key="2">
    <source>
        <dbReference type="SAM" id="MobiDB-lite"/>
    </source>
</evidence>
<keyword evidence="3" id="KW-0812">Transmembrane</keyword>
<dbReference type="InterPro" id="IPR015943">
    <property type="entry name" value="WD40/YVTN_repeat-like_dom_sf"/>
</dbReference>
<dbReference type="SMART" id="SM00630">
    <property type="entry name" value="Sema"/>
    <property type="match status" value="1"/>
</dbReference>
<protein>
    <submittedName>
        <fullName evidence="5">Uncharacterized protein LOC100176831</fullName>
    </submittedName>
</protein>
<organism evidence="5">
    <name type="scientific">Phallusia mammillata</name>
    <dbReference type="NCBI Taxonomy" id="59560"/>
    <lineage>
        <taxon>Eukaryota</taxon>
        <taxon>Metazoa</taxon>
        <taxon>Chordata</taxon>
        <taxon>Tunicata</taxon>
        <taxon>Ascidiacea</taxon>
        <taxon>Phlebobranchia</taxon>
        <taxon>Ascidiidae</taxon>
        <taxon>Phallusia</taxon>
    </lineage>
</organism>
<gene>
    <name evidence="5" type="primary">LOC100176831-001</name>
</gene>
<dbReference type="GO" id="GO:0030335">
    <property type="term" value="P:positive regulation of cell migration"/>
    <property type="evidence" value="ECO:0007669"/>
    <property type="project" value="TreeGrafter"/>
</dbReference>
<dbReference type="InterPro" id="IPR027231">
    <property type="entry name" value="Semaphorin"/>
</dbReference>
<feature type="transmembrane region" description="Helical" evidence="3">
    <location>
        <begin position="113"/>
        <end position="131"/>
    </location>
</feature>
<feature type="domain" description="Sema" evidence="4">
    <location>
        <begin position="154"/>
        <end position="682"/>
    </location>
</feature>
<keyword evidence="3" id="KW-0472">Membrane</keyword>
<dbReference type="PANTHER" id="PTHR11036:SF127">
    <property type="entry name" value="SEMAPHORIN-1A"/>
    <property type="match status" value="1"/>
</dbReference>
<proteinExistence type="evidence at transcript level"/>
<dbReference type="InterPro" id="IPR036352">
    <property type="entry name" value="Semap_dom_sf"/>
</dbReference>
<feature type="region of interest" description="Disordered" evidence="2">
    <location>
        <begin position="757"/>
        <end position="790"/>
    </location>
</feature>
<dbReference type="GO" id="GO:0030215">
    <property type="term" value="F:semaphorin receptor binding"/>
    <property type="evidence" value="ECO:0007669"/>
    <property type="project" value="InterPro"/>
</dbReference>
<dbReference type="PROSITE" id="PS51004">
    <property type="entry name" value="SEMA"/>
    <property type="match status" value="1"/>
</dbReference>
<evidence type="ECO:0000256" key="1">
    <source>
        <dbReference type="PROSITE-ProRule" id="PRU00352"/>
    </source>
</evidence>
<dbReference type="SUPFAM" id="SSF101912">
    <property type="entry name" value="Sema domain"/>
    <property type="match status" value="1"/>
</dbReference>
<comment type="caution">
    <text evidence="1">Lacks conserved residue(s) required for the propagation of feature annotation.</text>
</comment>
<keyword evidence="3" id="KW-1133">Transmembrane helix</keyword>
<dbReference type="GO" id="GO:0005886">
    <property type="term" value="C:plasma membrane"/>
    <property type="evidence" value="ECO:0007669"/>
    <property type="project" value="TreeGrafter"/>
</dbReference>
<accession>A0A6F9DH77</accession>
<evidence type="ECO:0000313" key="5">
    <source>
        <dbReference type="EMBL" id="CAB3261261.1"/>
    </source>
</evidence>
<sequence length="1265" mass="141784">MDEVSSLRQNRGLTVRSIVHATPSRRCKTYKSKLCSRVPYDQENSSVAPPSSGQLRSFLTDAEEAINSQLCFSNCQDSGLARKPLIRPGLLSPCIDSDRALSSRVRRRRSLPVMNLPVLLLAVLIALLPVATGSNTKSKVPLVRSSDVTTHVFRGAVTTVPIGHSILRSVVRQTRSLEPLDFQTMKVANEWGDKYTNALLVSGRNFMYVFNASQPWIEKPKLMHMKLLQWNSTAQSKSRCTLMNNGEYECNNFIRIVEVLDGQLYVCGTNAYQPTCRYYRMRQLSRSSTPTDTEFVSEKNCGNTCGCPFNPLSTSAHLYANTSSGSRMFSAALIDYFGKKPLLMRSGEQHLQTVEEWLNEPTFVKMIEYGDKIYLFFVETASEVETGTGSPMKYARVAQVCKDDIGGSTVLRHKWSTFLKARLQCSIPGTQVTEGFTFNNLTSVSDVTQVVGSDGTRMDVIFATFTTPWAWNAVSMSAVCMFSMSESIQGLFNTGNFLGETQLQAKPGSSMYGASYSIPTETVKAVPVADSVVPHPRPGSCQNADVPDDVSSFTKNHPLMFDPVQPLYRKPIFTTESDVRLTQIVVDNDAGYVNKLIMYLGTEDARILRVRPRLADNGDDIKSVLLEETRLEDKAKCDDGSVRCGVLSMHLARPPVTASRMSSIYRPTAYIAFTDRIRQIIITTCKSYGKADCCNADPECGWKGDECVLRTPRNNDDLPQVNDLSTIPSDCQVEVPPPEQPSCEECLGEDVLGVLCASRTPTTTPPNNQRDSPACVNRPTSPRRKPAAISPRVVVPSPRNPQEIVERCADSSVRDRRRVIHDSRELTSLFNDQVLPEVEQSFSDTWNVLPGDQRSQLMKQLREALQMTTELVLRNHRKEYCLGTTTVNSLTHVYPLLMREVETWHTTAVKKMTKDIFPDNCWGGNECSAKATISVPLAPTLWEPMKNLMTDFGARCDVIPGVSVHDPATNCTAIPKVESCRHHPNSNSPHCQPKECKFGYPVDVNAFFRHANDSQKFLETALPLTKPITHSLSPVNAIRGRLELSVGENQPFLIQYSPVPEKVKISFHYTAVTECSLNDAACAGREFDCNPRLEERISSWFNSIWAKLTKKTRRCKNQLRKYENNIGEGGQQMRKRRNASNQLTLPIPKECRYARLSATVPRELWGELRTRAENRGGSYVDMPERITFRSLDSLREFFENKCSLTPPDPDKANFKKVSKKRKKKAGSVIRILPSDSLPFVIERGRSSNRIRLHFFTQRKTLNNGL</sequence>
<dbReference type="GO" id="GO:0045499">
    <property type="term" value="F:chemorepellent activity"/>
    <property type="evidence" value="ECO:0007669"/>
    <property type="project" value="TreeGrafter"/>
</dbReference>
<dbReference type="Gene3D" id="2.130.10.10">
    <property type="entry name" value="YVTN repeat-like/Quinoprotein amine dehydrogenase"/>
    <property type="match status" value="1"/>
</dbReference>
<evidence type="ECO:0000256" key="3">
    <source>
        <dbReference type="SAM" id="Phobius"/>
    </source>
</evidence>
<dbReference type="PANTHER" id="PTHR11036">
    <property type="entry name" value="SEMAPHORIN"/>
    <property type="match status" value="1"/>
</dbReference>
<name>A0A6F9DH77_9ASCI</name>
<dbReference type="AlphaFoldDB" id="A0A6F9DH77"/>
<dbReference type="InterPro" id="IPR001627">
    <property type="entry name" value="Semap_dom"/>
</dbReference>
<dbReference type="GO" id="GO:0071526">
    <property type="term" value="P:semaphorin-plexin signaling pathway"/>
    <property type="evidence" value="ECO:0007669"/>
    <property type="project" value="TreeGrafter"/>
</dbReference>
<evidence type="ECO:0000259" key="4">
    <source>
        <dbReference type="PROSITE" id="PS51004"/>
    </source>
</evidence>
<dbReference type="EMBL" id="LR786476">
    <property type="protein sequence ID" value="CAB3261261.1"/>
    <property type="molecule type" value="mRNA"/>
</dbReference>
<dbReference type="Pfam" id="PF01403">
    <property type="entry name" value="Sema"/>
    <property type="match status" value="1"/>
</dbReference>
<reference evidence="5" key="1">
    <citation type="submission" date="2020-04" db="EMBL/GenBank/DDBJ databases">
        <authorList>
            <person name="Neveu A P."/>
        </authorList>
    </citation>
    <scope>NUCLEOTIDE SEQUENCE</scope>
    <source>
        <tissue evidence="5">Whole embryo</tissue>
    </source>
</reference>
<dbReference type="GO" id="GO:0007411">
    <property type="term" value="P:axon guidance"/>
    <property type="evidence" value="ECO:0007669"/>
    <property type="project" value="TreeGrafter"/>
</dbReference>